<protein>
    <submittedName>
        <fullName evidence="1">Uncharacterized protein</fullName>
    </submittedName>
</protein>
<gene>
    <name evidence="1" type="ORF">AMECASPLE_021021</name>
</gene>
<proteinExistence type="predicted"/>
<name>A0ABV0YQS4_9TELE</name>
<evidence type="ECO:0000313" key="2">
    <source>
        <dbReference type="Proteomes" id="UP001469553"/>
    </source>
</evidence>
<sequence>MREGCTPKPCVTHVAHSQPVTSPGAICHPMGAHPSQMWPEHLHKQNPTLGAIHTPPALAEPAQVLGAKEDHAMPSESSLYNPPYLQIF</sequence>
<organism evidence="1 2">
    <name type="scientific">Ameca splendens</name>
    <dbReference type="NCBI Taxonomy" id="208324"/>
    <lineage>
        <taxon>Eukaryota</taxon>
        <taxon>Metazoa</taxon>
        <taxon>Chordata</taxon>
        <taxon>Craniata</taxon>
        <taxon>Vertebrata</taxon>
        <taxon>Euteleostomi</taxon>
        <taxon>Actinopterygii</taxon>
        <taxon>Neopterygii</taxon>
        <taxon>Teleostei</taxon>
        <taxon>Neoteleostei</taxon>
        <taxon>Acanthomorphata</taxon>
        <taxon>Ovalentaria</taxon>
        <taxon>Atherinomorphae</taxon>
        <taxon>Cyprinodontiformes</taxon>
        <taxon>Goodeidae</taxon>
        <taxon>Ameca</taxon>
    </lineage>
</organism>
<comment type="caution">
    <text evidence="1">The sequence shown here is derived from an EMBL/GenBank/DDBJ whole genome shotgun (WGS) entry which is preliminary data.</text>
</comment>
<accession>A0ABV0YQS4</accession>
<dbReference type="Proteomes" id="UP001469553">
    <property type="component" value="Unassembled WGS sequence"/>
</dbReference>
<evidence type="ECO:0000313" key="1">
    <source>
        <dbReference type="EMBL" id="MEQ2296062.1"/>
    </source>
</evidence>
<dbReference type="EMBL" id="JAHRIP010039408">
    <property type="protein sequence ID" value="MEQ2296062.1"/>
    <property type="molecule type" value="Genomic_DNA"/>
</dbReference>
<reference evidence="1 2" key="1">
    <citation type="submission" date="2021-06" db="EMBL/GenBank/DDBJ databases">
        <authorList>
            <person name="Palmer J.M."/>
        </authorList>
    </citation>
    <scope>NUCLEOTIDE SEQUENCE [LARGE SCALE GENOMIC DNA]</scope>
    <source>
        <strain evidence="1 2">AS_MEX2019</strain>
        <tissue evidence="1">Muscle</tissue>
    </source>
</reference>
<keyword evidence="2" id="KW-1185">Reference proteome</keyword>